<keyword evidence="2" id="KW-1185">Reference proteome</keyword>
<dbReference type="Proteomes" id="UP000024635">
    <property type="component" value="Unassembled WGS sequence"/>
</dbReference>
<organism evidence="1 2">
    <name type="scientific">Ancylostoma ceylanicum</name>
    <dbReference type="NCBI Taxonomy" id="53326"/>
    <lineage>
        <taxon>Eukaryota</taxon>
        <taxon>Metazoa</taxon>
        <taxon>Ecdysozoa</taxon>
        <taxon>Nematoda</taxon>
        <taxon>Chromadorea</taxon>
        <taxon>Rhabditida</taxon>
        <taxon>Rhabditina</taxon>
        <taxon>Rhabditomorpha</taxon>
        <taxon>Strongyloidea</taxon>
        <taxon>Ancylostomatidae</taxon>
        <taxon>Ancylostomatinae</taxon>
        <taxon>Ancylostoma</taxon>
    </lineage>
</organism>
<evidence type="ECO:0000313" key="2">
    <source>
        <dbReference type="Proteomes" id="UP000024635"/>
    </source>
</evidence>
<dbReference type="AlphaFoldDB" id="A0A016TFC5"/>
<comment type="caution">
    <text evidence="1">The sequence shown here is derived from an EMBL/GenBank/DDBJ whole genome shotgun (WGS) entry which is preliminary data.</text>
</comment>
<name>A0A016TFC5_9BILA</name>
<protein>
    <submittedName>
        <fullName evidence="1">Uncharacterized protein</fullName>
    </submittedName>
</protein>
<proteinExistence type="predicted"/>
<sequence length="193" mass="21718">MAFSSVFSRLDQSVPDLPGLFHQIPEARYSSRSYGCVNNADRNFAAANSEYCKLGPVVKYHGGEIVCLHISSPHVRQRSHTRQLRSTWDGKSSLSAALLRACMCEALISSPWSAIIARSWRLDSVWCGETPSEVLGASHSEYGDGVKLRETCFDTFPVIDSAQLPRFYVKRKTPCTSTRKTLNCSDFWNRRYV</sequence>
<accession>A0A016TFC5</accession>
<evidence type="ECO:0000313" key="1">
    <source>
        <dbReference type="EMBL" id="EYC01644.1"/>
    </source>
</evidence>
<reference evidence="2" key="1">
    <citation type="journal article" date="2015" name="Nat. Genet.">
        <title>The genome and transcriptome of the zoonotic hookworm Ancylostoma ceylanicum identify infection-specific gene families.</title>
        <authorList>
            <person name="Schwarz E.M."/>
            <person name="Hu Y."/>
            <person name="Antoshechkin I."/>
            <person name="Miller M.M."/>
            <person name="Sternberg P.W."/>
            <person name="Aroian R.V."/>
        </authorList>
    </citation>
    <scope>NUCLEOTIDE SEQUENCE</scope>
    <source>
        <strain evidence="2">HY135</strain>
    </source>
</reference>
<dbReference type="EMBL" id="JARK01001441">
    <property type="protein sequence ID" value="EYC01644.1"/>
    <property type="molecule type" value="Genomic_DNA"/>
</dbReference>
<gene>
    <name evidence="1" type="primary">Acey_s0105.g3669</name>
    <name evidence="1" type="ORF">Y032_0105g3669</name>
</gene>